<organism evidence="2 3">
    <name type="scientific">Methanococcoides seepicolus</name>
    <dbReference type="NCBI Taxonomy" id="2828780"/>
    <lineage>
        <taxon>Archaea</taxon>
        <taxon>Methanobacteriati</taxon>
        <taxon>Methanobacteriota</taxon>
        <taxon>Stenosarchaea group</taxon>
        <taxon>Methanomicrobia</taxon>
        <taxon>Methanosarcinales</taxon>
        <taxon>Methanosarcinaceae</taxon>
        <taxon>Methanococcoides</taxon>
    </lineage>
</organism>
<reference evidence="2" key="2">
    <citation type="submission" date="2021-04" db="EMBL/GenBank/DDBJ databases">
        <authorList>
            <person name="Dong X."/>
        </authorList>
    </citation>
    <scope>NUCLEOTIDE SEQUENCE</scope>
    <source>
        <strain evidence="2">LLY</strain>
    </source>
</reference>
<dbReference type="AlphaFoldDB" id="A0A9E4ZI85"/>
<evidence type="ECO:0000313" key="3">
    <source>
        <dbReference type="Proteomes" id="UP001056766"/>
    </source>
</evidence>
<name>A0A9E4ZI85_9EURY</name>
<keyword evidence="1" id="KW-0812">Transmembrane</keyword>
<dbReference type="EMBL" id="JAGSOI010000092">
    <property type="protein sequence ID" value="MCM1987920.1"/>
    <property type="molecule type" value="Genomic_DNA"/>
</dbReference>
<gene>
    <name evidence="2" type="ORF">KDK67_13215</name>
</gene>
<evidence type="ECO:0000256" key="1">
    <source>
        <dbReference type="SAM" id="Phobius"/>
    </source>
</evidence>
<feature type="transmembrane region" description="Helical" evidence="1">
    <location>
        <begin position="13"/>
        <end position="31"/>
    </location>
</feature>
<keyword evidence="1" id="KW-1133">Transmembrane helix</keyword>
<proteinExistence type="predicted"/>
<evidence type="ECO:0000313" key="2">
    <source>
        <dbReference type="EMBL" id="MCM1987920.1"/>
    </source>
</evidence>
<accession>A0A9E4ZI85</accession>
<comment type="caution">
    <text evidence="2">The sequence shown here is derived from an EMBL/GenBank/DDBJ whole genome shotgun (WGS) entry which is preliminary data.</text>
</comment>
<dbReference type="RefSeq" id="WP_250869306.1">
    <property type="nucleotide sequence ID" value="NZ_JAGSOI010000092.1"/>
</dbReference>
<reference evidence="2" key="1">
    <citation type="journal article" date="2021" name="mSystems">
        <title>Bacteria and Archaea Synergistically Convert Glycine Betaine to Biogenic Methane in the Formosa Cold Seep of the South China Sea.</title>
        <authorList>
            <person name="Li L."/>
            <person name="Zhang W."/>
            <person name="Zhang S."/>
            <person name="Song L."/>
            <person name="Sun Q."/>
            <person name="Zhang H."/>
            <person name="Xiang H."/>
            <person name="Dong X."/>
        </authorList>
    </citation>
    <scope>NUCLEOTIDE SEQUENCE</scope>
    <source>
        <strain evidence="2">LLY</strain>
    </source>
</reference>
<sequence length="70" mass="7950">MMHYYDTFNAFDFLLEIILILVVVGAAIVFLSRSGLVGSQNSNERLVSMEKDVADIKKTVEEIKDKLEEI</sequence>
<keyword evidence="1" id="KW-0472">Membrane</keyword>
<keyword evidence="3" id="KW-1185">Reference proteome</keyword>
<dbReference type="Proteomes" id="UP001056766">
    <property type="component" value="Unassembled WGS sequence"/>
</dbReference>
<protein>
    <submittedName>
        <fullName evidence="2">Uncharacterized protein</fullName>
    </submittedName>
</protein>